<dbReference type="NCBIfam" id="NF003843">
    <property type="entry name" value="PRK05422.1"/>
    <property type="match status" value="1"/>
</dbReference>
<dbReference type="Pfam" id="PF01668">
    <property type="entry name" value="SmpB"/>
    <property type="match status" value="1"/>
</dbReference>
<dbReference type="SUPFAM" id="SSF74982">
    <property type="entry name" value="Small protein B (SmpB)"/>
    <property type="match status" value="1"/>
</dbReference>
<dbReference type="Proteomes" id="UP000182498">
    <property type="component" value="Unassembled WGS sequence"/>
</dbReference>
<dbReference type="NCBIfam" id="TIGR00086">
    <property type="entry name" value="smpB"/>
    <property type="match status" value="1"/>
</dbReference>
<name>A0A0X2NLH7_9CORY</name>
<dbReference type="CDD" id="cd09294">
    <property type="entry name" value="SmpB"/>
    <property type="match status" value="1"/>
</dbReference>
<reference evidence="6" key="1">
    <citation type="submission" date="2015-11" db="EMBL/GenBank/DDBJ databases">
        <authorList>
            <person name="Dugat-Bony E."/>
        </authorList>
    </citation>
    <scope>NUCLEOTIDE SEQUENCE [LARGE SCALE GENOMIC DNA]</scope>
    <source>
        <strain evidence="6">Mu292</strain>
    </source>
</reference>
<dbReference type="PROSITE" id="PS01317">
    <property type="entry name" value="SSRP"/>
    <property type="match status" value="1"/>
</dbReference>
<comment type="similarity">
    <text evidence="3">Belongs to the SmpB family.</text>
</comment>
<evidence type="ECO:0000256" key="2">
    <source>
        <dbReference type="ARBA" id="ARBA00022884"/>
    </source>
</evidence>
<dbReference type="OrthoDB" id="9805462at2"/>
<evidence type="ECO:0000256" key="3">
    <source>
        <dbReference type="HAMAP-Rule" id="MF_00023"/>
    </source>
</evidence>
<keyword evidence="1 3" id="KW-0963">Cytoplasm</keyword>
<gene>
    <name evidence="3" type="primary">smpB</name>
    <name evidence="5" type="ORF">CVAR292_01674</name>
</gene>
<dbReference type="PANTHER" id="PTHR30308:SF2">
    <property type="entry name" value="SSRA-BINDING PROTEIN"/>
    <property type="match status" value="1"/>
</dbReference>
<dbReference type="GO" id="GO:0003723">
    <property type="term" value="F:RNA binding"/>
    <property type="evidence" value="ECO:0007669"/>
    <property type="project" value="UniProtKB-UniRule"/>
</dbReference>
<keyword evidence="2 3" id="KW-0694">RNA-binding</keyword>
<evidence type="ECO:0000313" key="6">
    <source>
        <dbReference type="Proteomes" id="UP000182498"/>
    </source>
</evidence>
<dbReference type="GO" id="GO:0070929">
    <property type="term" value="P:trans-translation"/>
    <property type="evidence" value="ECO:0007669"/>
    <property type="project" value="UniProtKB-UniRule"/>
</dbReference>
<dbReference type="HAMAP" id="MF_00023">
    <property type="entry name" value="SmpB"/>
    <property type="match status" value="1"/>
</dbReference>
<dbReference type="Gene3D" id="2.40.280.10">
    <property type="match status" value="1"/>
</dbReference>
<dbReference type="InterPro" id="IPR020081">
    <property type="entry name" value="SsrA-bd_prot_CS"/>
</dbReference>
<feature type="region of interest" description="Disordered" evidence="4">
    <location>
        <begin position="1"/>
        <end position="34"/>
    </location>
</feature>
<dbReference type="PANTHER" id="PTHR30308">
    <property type="entry name" value="TMRNA-BINDING COMPONENT OF TRANS-TRANSLATION TAGGING COMPLEX"/>
    <property type="match status" value="1"/>
</dbReference>
<comment type="function">
    <text evidence="3">Required for rescue of stalled ribosomes mediated by trans-translation. Binds to transfer-messenger RNA (tmRNA), required for stable association of tmRNA with ribosomes. tmRNA and SmpB together mimic tRNA shape, replacing the anticodon stem-loop with SmpB. tmRNA is encoded by the ssrA gene; the 2 termini fold to resemble tRNA(Ala) and it encodes a 'tag peptide', a short internal open reading frame. During trans-translation Ala-aminoacylated tmRNA acts like a tRNA, entering the A-site of stalled ribosomes, displacing the stalled mRNA. The ribosome then switches to translate the ORF on the tmRNA; the nascent peptide is terminated with the 'tag peptide' encoded by the tmRNA and targeted for degradation. The ribosome is freed to recommence translation, which seems to be the essential function of trans-translation.</text>
</comment>
<dbReference type="RefSeq" id="WP_041629823.1">
    <property type="nucleotide sequence ID" value="NZ_FAUH01000010.1"/>
</dbReference>
<keyword evidence="6" id="KW-1185">Reference proteome</keyword>
<sequence length="184" mass="20297">MVKKSTPVDSGKGAGKKAAKAKGTPGRKGGGPLVVATNRKARHNFKILETYEAGLALVGTEVKSLREGKASLVDAFATVDDGEIWLRGLHIPEYTHGTWTNHAPRRTRKLLMHRGEIDSVMGKVRDGKNTLVPLRIYFSGGRAKVELALATGKQDYDKRQDIKRRTEEREVTRELGRRVKGINA</sequence>
<dbReference type="GO" id="GO:0005829">
    <property type="term" value="C:cytosol"/>
    <property type="evidence" value="ECO:0007669"/>
    <property type="project" value="TreeGrafter"/>
</dbReference>
<evidence type="ECO:0000313" key="5">
    <source>
        <dbReference type="EMBL" id="CUU66334.1"/>
    </source>
</evidence>
<dbReference type="GO" id="GO:0070930">
    <property type="term" value="P:trans-translation-dependent protein tagging"/>
    <property type="evidence" value="ECO:0007669"/>
    <property type="project" value="TreeGrafter"/>
</dbReference>
<comment type="subcellular location">
    <subcellularLocation>
        <location evidence="3">Cytoplasm</location>
    </subcellularLocation>
    <text evidence="3">The tmRNA-SmpB complex associates with stalled 70S ribosomes.</text>
</comment>
<evidence type="ECO:0000256" key="1">
    <source>
        <dbReference type="ARBA" id="ARBA00022490"/>
    </source>
</evidence>
<dbReference type="InterPro" id="IPR023620">
    <property type="entry name" value="SmpB"/>
</dbReference>
<proteinExistence type="inferred from homology"/>
<dbReference type="EMBL" id="FAUH01000010">
    <property type="protein sequence ID" value="CUU66334.1"/>
    <property type="molecule type" value="Genomic_DNA"/>
</dbReference>
<dbReference type="AlphaFoldDB" id="A0A0X2NLH7"/>
<accession>A0A0X2NLH7</accession>
<dbReference type="InterPro" id="IPR000037">
    <property type="entry name" value="SsrA-bd_prot"/>
</dbReference>
<evidence type="ECO:0000256" key="4">
    <source>
        <dbReference type="SAM" id="MobiDB-lite"/>
    </source>
</evidence>
<organism evidence="5 6">
    <name type="scientific">Corynebacterium variabile</name>
    <dbReference type="NCBI Taxonomy" id="1727"/>
    <lineage>
        <taxon>Bacteria</taxon>
        <taxon>Bacillati</taxon>
        <taxon>Actinomycetota</taxon>
        <taxon>Actinomycetes</taxon>
        <taxon>Mycobacteriales</taxon>
        <taxon>Corynebacteriaceae</taxon>
        <taxon>Corynebacterium</taxon>
    </lineage>
</organism>
<protein>
    <recommendedName>
        <fullName evidence="3">SsrA-binding protein</fullName>
    </recommendedName>
    <alternativeName>
        <fullName evidence="3">Small protein B</fullName>
    </alternativeName>
</protein>